<evidence type="ECO:0000256" key="1">
    <source>
        <dbReference type="SAM" id="MobiDB-lite"/>
    </source>
</evidence>
<gene>
    <name evidence="2" type="ORF">GCM10010121_042800</name>
</gene>
<organism evidence="2 3">
    <name type="scientific">Streptomyces brasiliensis</name>
    <dbReference type="NCBI Taxonomy" id="1954"/>
    <lineage>
        <taxon>Bacteria</taxon>
        <taxon>Bacillati</taxon>
        <taxon>Actinomycetota</taxon>
        <taxon>Actinomycetes</taxon>
        <taxon>Kitasatosporales</taxon>
        <taxon>Streptomycetaceae</taxon>
        <taxon>Streptomyces</taxon>
    </lineage>
</organism>
<evidence type="ECO:0000313" key="2">
    <source>
        <dbReference type="EMBL" id="GGJ27025.1"/>
    </source>
</evidence>
<feature type="region of interest" description="Disordered" evidence="1">
    <location>
        <begin position="77"/>
        <end position="97"/>
    </location>
</feature>
<proteinExistence type="predicted"/>
<reference evidence="2" key="2">
    <citation type="submission" date="2020-09" db="EMBL/GenBank/DDBJ databases">
        <authorList>
            <person name="Sun Q."/>
            <person name="Ohkuma M."/>
        </authorList>
    </citation>
    <scope>NUCLEOTIDE SEQUENCE</scope>
    <source>
        <strain evidence="2">JCM 3086</strain>
    </source>
</reference>
<dbReference type="EMBL" id="BMQA01000013">
    <property type="protein sequence ID" value="GGJ27025.1"/>
    <property type="molecule type" value="Genomic_DNA"/>
</dbReference>
<comment type="caution">
    <text evidence="2">The sequence shown here is derived from an EMBL/GenBank/DDBJ whole genome shotgun (WGS) entry which is preliminary data.</text>
</comment>
<name>A0A917KVP3_9ACTN</name>
<evidence type="ECO:0008006" key="4">
    <source>
        <dbReference type="Google" id="ProtNLM"/>
    </source>
</evidence>
<dbReference type="Proteomes" id="UP000657574">
    <property type="component" value="Unassembled WGS sequence"/>
</dbReference>
<accession>A0A917KVP3</accession>
<sequence length="97" mass="10349">MRNLEPYLQAYGHLVALRSGDLAYLHVHPNGEPGDGTTHPGPDVSFTATAPSAGTYRLFLGFRHDGRVRTAAFTVRTDAPADASDTTHPKTTAGHGH</sequence>
<protein>
    <recommendedName>
        <fullName evidence="4">Secreted protein</fullName>
    </recommendedName>
</protein>
<evidence type="ECO:0000313" key="3">
    <source>
        <dbReference type="Proteomes" id="UP000657574"/>
    </source>
</evidence>
<reference evidence="2" key="1">
    <citation type="journal article" date="2014" name="Int. J. Syst. Evol. Microbiol.">
        <title>Complete genome sequence of Corynebacterium casei LMG S-19264T (=DSM 44701T), isolated from a smear-ripened cheese.</title>
        <authorList>
            <consortium name="US DOE Joint Genome Institute (JGI-PGF)"/>
            <person name="Walter F."/>
            <person name="Albersmeier A."/>
            <person name="Kalinowski J."/>
            <person name="Ruckert C."/>
        </authorList>
    </citation>
    <scope>NUCLEOTIDE SEQUENCE</scope>
    <source>
        <strain evidence="2">JCM 3086</strain>
    </source>
</reference>
<keyword evidence="3" id="KW-1185">Reference proteome</keyword>
<dbReference type="AlphaFoldDB" id="A0A917KVP3"/>